<dbReference type="RefSeq" id="WP_213754960.1">
    <property type="nucleotide sequence ID" value="NZ_JAHCQH010000015.1"/>
</dbReference>
<organism evidence="2 3">
    <name type="scientific">Ancylobacter radicis</name>
    <dbReference type="NCBI Taxonomy" id="2836179"/>
    <lineage>
        <taxon>Bacteria</taxon>
        <taxon>Pseudomonadati</taxon>
        <taxon>Pseudomonadota</taxon>
        <taxon>Alphaproteobacteria</taxon>
        <taxon>Hyphomicrobiales</taxon>
        <taxon>Xanthobacteraceae</taxon>
        <taxon>Ancylobacter</taxon>
    </lineage>
</organism>
<keyword evidence="3" id="KW-1185">Reference proteome</keyword>
<accession>A0ABS5R8K5</accession>
<gene>
    <name evidence="2" type="ORF">KIP89_08600</name>
</gene>
<reference evidence="2" key="1">
    <citation type="submission" date="2021-05" db="EMBL/GenBank/DDBJ databases">
        <authorList>
            <person name="Sun Q."/>
            <person name="Inoue M."/>
        </authorList>
    </citation>
    <scope>NUCLEOTIDE SEQUENCE</scope>
    <source>
        <strain evidence="2">VKM B-3255</strain>
    </source>
</reference>
<proteinExistence type="predicted"/>
<evidence type="ECO:0000313" key="2">
    <source>
        <dbReference type="EMBL" id="MBS9477164.1"/>
    </source>
</evidence>
<feature type="transmembrane region" description="Helical" evidence="1">
    <location>
        <begin position="43"/>
        <end position="66"/>
    </location>
</feature>
<feature type="transmembrane region" description="Helical" evidence="1">
    <location>
        <begin position="12"/>
        <end position="37"/>
    </location>
</feature>
<sequence>MSLVHNERTKYLATLVNTIAAATIAAGVVAPLVAFTFGVPGPFSGGFAIAVSVVWLSTGAALHYAVRIILGRLRP</sequence>
<dbReference type="Proteomes" id="UP001166585">
    <property type="component" value="Unassembled WGS sequence"/>
</dbReference>
<keyword evidence="1" id="KW-1133">Transmembrane helix</keyword>
<evidence type="ECO:0000313" key="3">
    <source>
        <dbReference type="Proteomes" id="UP001166585"/>
    </source>
</evidence>
<keyword evidence="1" id="KW-0472">Membrane</keyword>
<evidence type="ECO:0008006" key="4">
    <source>
        <dbReference type="Google" id="ProtNLM"/>
    </source>
</evidence>
<protein>
    <recommendedName>
        <fullName evidence="4">Amino acid transporter</fullName>
    </recommendedName>
</protein>
<dbReference type="EMBL" id="JAHCQH010000015">
    <property type="protein sequence ID" value="MBS9477164.1"/>
    <property type="molecule type" value="Genomic_DNA"/>
</dbReference>
<comment type="caution">
    <text evidence="2">The sequence shown here is derived from an EMBL/GenBank/DDBJ whole genome shotgun (WGS) entry which is preliminary data.</text>
</comment>
<name>A0ABS5R8K5_9HYPH</name>
<keyword evidence="1" id="KW-0812">Transmembrane</keyword>
<evidence type="ECO:0000256" key="1">
    <source>
        <dbReference type="SAM" id="Phobius"/>
    </source>
</evidence>